<dbReference type="Gene3D" id="3.10.180.10">
    <property type="entry name" value="2,3-Dihydroxybiphenyl 1,2-Dioxygenase, domain 1"/>
    <property type="match status" value="2"/>
</dbReference>
<evidence type="ECO:0000313" key="9">
    <source>
        <dbReference type="EMBL" id="OBZ92125.1"/>
    </source>
</evidence>
<dbReference type="EMBL" id="LGLV01000023">
    <property type="protein sequence ID" value="OBZ92125.1"/>
    <property type="molecule type" value="Genomic_DNA"/>
</dbReference>
<gene>
    <name evidence="9" type="ORF">ADU59_28340</name>
</gene>
<evidence type="ECO:0000256" key="3">
    <source>
        <dbReference type="ARBA" id="ARBA00022723"/>
    </source>
</evidence>
<keyword evidence="5" id="KW-0058">Aromatic hydrocarbons catabolism</keyword>
<dbReference type="InterPro" id="IPR037523">
    <property type="entry name" value="VOC_core"/>
</dbReference>
<dbReference type="OrthoDB" id="9803142at2"/>
<organism evidence="9 10">
    <name type="scientific">Pararhizobium polonicum</name>
    <dbReference type="NCBI Taxonomy" id="1612624"/>
    <lineage>
        <taxon>Bacteria</taxon>
        <taxon>Pseudomonadati</taxon>
        <taxon>Pseudomonadota</taxon>
        <taxon>Alphaproteobacteria</taxon>
        <taxon>Hyphomicrobiales</taxon>
        <taxon>Rhizobiaceae</taxon>
        <taxon>Rhizobium/Agrobacterium group</taxon>
        <taxon>Pararhizobium</taxon>
    </lineage>
</organism>
<sequence>MIHTYDPGPRIAHAGGINIGTPNLERSLWFFRDLFGMEVTAEGDGVAYLRGYQEFDHHSLVLTQQDEAVINTYSFRVARPQDVELFHEQFTAEGVEVKVIPAGTETGRGEAIRFLLPGGGHPIELYYDIDKPKAADGLRSHLLGNSARRRGFGVRRLDHLNIMTGAATIVQAEGWLRERLGFKRREFLTLPQDPNFIVASWMSVNSKLHDIAIGASPNGQDAQFHHVAFSIENFHDILTAADQLRDLDIQIDAGPGKHGIGQAMYLYVRDPGSNHRIELYSGGREFFEPDWQALEWKINSPYGMTWYGDLPNVDPQTSPYVTTTPSAGLVLPSRRAAAA</sequence>
<dbReference type="AlphaFoldDB" id="A0A1C7NSY4"/>
<comment type="caution">
    <text evidence="9">The sequence shown here is derived from an EMBL/GenBank/DDBJ whole genome shotgun (WGS) entry which is preliminary data.</text>
</comment>
<dbReference type="GO" id="GO:0046872">
    <property type="term" value="F:metal ion binding"/>
    <property type="evidence" value="ECO:0007669"/>
    <property type="project" value="UniProtKB-KW"/>
</dbReference>
<feature type="domain" description="VOC" evidence="8">
    <location>
        <begin position="10"/>
        <end position="128"/>
    </location>
</feature>
<evidence type="ECO:0000256" key="6">
    <source>
        <dbReference type="ARBA" id="ARBA00022964"/>
    </source>
</evidence>
<dbReference type="InterPro" id="IPR054560">
    <property type="entry name" value="XylE-like_N"/>
</dbReference>
<dbReference type="SUPFAM" id="SSF54593">
    <property type="entry name" value="Glyoxalase/Bleomycin resistance protein/Dihydroxybiphenyl dioxygenase"/>
    <property type="match status" value="1"/>
</dbReference>
<accession>A0A1C7NSY4</accession>
<name>A0A1C7NSY4_9HYPH</name>
<dbReference type="Pfam" id="PF22247">
    <property type="entry name" value="Diox-like_N"/>
    <property type="match status" value="1"/>
</dbReference>
<keyword evidence="4" id="KW-0677">Repeat</keyword>
<protein>
    <submittedName>
        <fullName evidence="9">Catechol 1,2-dioxygenase</fullName>
    </submittedName>
</protein>
<dbReference type="RefSeq" id="WP_068959009.1">
    <property type="nucleotide sequence ID" value="NZ_LGLV01000023.1"/>
</dbReference>
<keyword evidence="3" id="KW-0479">Metal-binding</keyword>
<proteinExistence type="inferred from homology"/>
<evidence type="ECO:0000313" key="10">
    <source>
        <dbReference type="Proteomes" id="UP000093111"/>
    </source>
</evidence>
<evidence type="ECO:0000256" key="1">
    <source>
        <dbReference type="ARBA" id="ARBA00008784"/>
    </source>
</evidence>
<keyword evidence="6 9" id="KW-0223">Dioxygenase</keyword>
<dbReference type="InterPro" id="IPR029068">
    <property type="entry name" value="Glyas_Bleomycin-R_OHBP_Dase"/>
</dbReference>
<evidence type="ECO:0000256" key="5">
    <source>
        <dbReference type="ARBA" id="ARBA00022797"/>
    </source>
</evidence>
<keyword evidence="7" id="KW-0560">Oxidoreductase</keyword>
<comment type="subunit">
    <text evidence="2">Homotetramer.</text>
</comment>
<reference evidence="9 10" key="1">
    <citation type="journal article" date="2016" name="Syst. Appl. Microbiol.">
        <title>Pararhizobium polonicum sp. nov. isolated from tumors on stone fruit rootstocks.</title>
        <authorList>
            <person name="Pulawska J."/>
            <person name="Kuzmanovic N."/>
            <person name="Willems A."/>
            <person name="Pothier J.F."/>
        </authorList>
    </citation>
    <scope>NUCLEOTIDE SEQUENCE [LARGE SCALE GENOMIC DNA]</scope>
    <source>
        <strain evidence="9 10">F5.1</strain>
    </source>
</reference>
<dbReference type="GO" id="GO:0051213">
    <property type="term" value="F:dioxygenase activity"/>
    <property type="evidence" value="ECO:0007669"/>
    <property type="project" value="UniProtKB-KW"/>
</dbReference>
<evidence type="ECO:0000256" key="7">
    <source>
        <dbReference type="ARBA" id="ARBA00023002"/>
    </source>
</evidence>
<dbReference type="InterPro" id="IPR004360">
    <property type="entry name" value="Glyas_Fos-R_dOase_dom"/>
</dbReference>
<dbReference type="PROSITE" id="PS51819">
    <property type="entry name" value="VOC"/>
    <property type="match status" value="2"/>
</dbReference>
<keyword evidence="10" id="KW-1185">Reference proteome</keyword>
<dbReference type="STRING" id="1612624.ADU59_28340"/>
<evidence type="ECO:0000259" key="8">
    <source>
        <dbReference type="PROSITE" id="PS51819"/>
    </source>
</evidence>
<dbReference type="Proteomes" id="UP000093111">
    <property type="component" value="Unassembled WGS sequence"/>
</dbReference>
<dbReference type="PATRIC" id="fig|1612624.7.peg.3842"/>
<dbReference type="Pfam" id="PF00903">
    <property type="entry name" value="Glyoxalase"/>
    <property type="match status" value="1"/>
</dbReference>
<evidence type="ECO:0000256" key="4">
    <source>
        <dbReference type="ARBA" id="ARBA00022737"/>
    </source>
</evidence>
<comment type="similarity">
    <text evidence="1">Belongs to the extradiol ring-cleavage dioxygenase family.</text>
</comment>
<evidence type="ECO:0000256" key="2">
    <source>
        <dbReference type="ARBA" id="ARBA00011881"/>
    </source>
</evidence>
<feature type="domain" description="VOC" evidence="8">
    <location>
        <begin position="156"/>
        <end position="282"/>
    </location>
</feature>